<name>A0A1F6G586_9PROT</name>
<comment type="caution">
    <text evidence="1">The sequence shown here is derived from an EMBL/GenBank/DDBJ whole genome shotgun (WGS) entry which is preliminary data.</text>
</comment>
<dbReference type="EMBL" id="MFNE01000052">
    <property type="protein sequence ID" value="OGG93274.1"/>
    <property type="molecule type" value="Genomic_DNA"/>
</dbReference>
<dbReference type="InterPro" id="IPR036249">
    <property type="entry name" value="Thioredoxin-like_sf"/>
</dbReference>
<evidence type="ECO:0000313" key="2">
    <source>
        <dbReference type="Proteomes" id="UP000178449"/>
    </source>
</evidence>
<dbReference type="STRING" id="1817772.A2527_13585"/>
<dbReference type="Gene3D" id="3.40.30.10">
    <property type="entry name" value="Glutaredoxin"/>
    <property type="match status" value="1"/>
</dbReference>
<proteinExistence type="predicted"/>
<dbReference type="Proteomes" id="UP000178449">
    <property type="component" value="Unassembled WGS sequence"/>
</dbReference>
<gene>
    <name evidence="1" type="ORF">A2527_13585</name>
</gene>
<protein>
    <submittedName>
        <fullName evidence="1">Uncharacterized protein</fullName>
    </submittedName>
</protein>
<dbReference type="SUPFAM" id="SSF52833">
    <property type="entry name" value="Thioredoxin-like"/>
    <property type="match status" value="1"/>
</dbReference>
<evidence type="ECO:0000313" key="1">
    <source>
        <dbReference type="EMBL" id="OGG93274.1"/>
    </source>
</evidence>
<dbReference type="AlphaFoldDB" id="A0A1F6G586"/>
<reference evidence="1 2" key="1">
    <citation type="journal article" date="2016" name="Nat. Commun.">
        <title>Thousands of microbial genomes shed light on interconnected biogeochemical processes in an aquifer system.</title>
        <authorList>
            <person name="Anantharaman K."/>
            <person name="Brown C.T."/>
            <person name="Hug L.A."/>
            <person name="Sharon I."/>
            <person name="Castelle C.J."/>
            <person name="Probst A.J."/>
            <person name="Thomas B.C."/>
            <person name="Singh A."/>
            <person name="Wilkins M.J."/>
            <person name="Karaoz U."/>
            <person name="Brodie E.L."/>
            <person name="Williams K.H."/>
            <person name="Hubbard S.S."/>
            <person name="Banfield J.F."/>
        </authorList>
    </citation>
    <scope>NUCLEOTIDE SEQUENCE [LARGE SCALE GENOMIC DNA]</scope>
</reference>
<organism evidence="1 2">
    <name type="scientific">Candidatus Lambdaproteobacteria bacterium RIFOXYD2_FULL_50_16</name>
    <dbReference type="NCBI Taxonomy" id="1817772"/>
    <lineage>
        <taxon>Bacteria</taxon>
        <taxon>Pseudomonadati</taxon>
        <taxon>Pseudomonadota</taxon>
        <taxon>Candidatus Lambdaproteobacteria</taxon>
    </lineage>
</organism>
<accession>A0A1F6G586</accession>
<sequence length="177" mass="19367">MYFLNIILILALVLGGCKGTLDDLQPSGNDQRAEEVQTTNNQTPVYDFSILDQNGQSRNLAQELGAGRPLVLYFTMWCPICNAHTDHLLTQTIPKYSGPKYFLVDYISGSASAALRSRQENGYESAAFELLVDQNNQAINAFSATMGTTVVLSANGELLFNEDLKDGVKLEAVLAKL</sequence>